<accession>D3UIP8</accession>
<evidence type="ECO:0000313" key="8">
    <source>
        <dbReference type="Proteomes" id="UP000001522"/>
    </source>
</evidence>
<dbReference type="eggNOG" id="COG1286">
    <property type="taxonomic scope" value="Bacteria"/>
</dbReference>
<dbReference type="GO" id="GO:0016020">
    <property type="term" value="C:membrane"/>
    <property type="evidence" value="ECO:0007669"/>
    <property type="project" value="UniProtKB-SubCell"/>
</dbReference>
<evidence type="ECO:0000256" key="5">
    <source>
        <dbReference type="SAM" id="MobiDB-lite"/>
    </source>
</evidence>
<comment type="subcellular location">
    <subcellularLocation>
        <location evidence="1">Membrane</location>
        <topology evidence="1">Multi-pass membrane protein</topology>
    </subcellularLocation>
</comment>
<evidence type="ECO:0000256" key="3">
    <source>
        <dbReference type="ARBA" id="ARBA00022989"/>
    </source>
</evidence>
<dbReference type="Pfam" id="PF02674">
    <property type="entry name" value="Colicin_V"/>
    <property type="match status" value="1"/>
</dbReference>
<evidence type="ECO:0000256" key="1">
    <source>
        <dbReference type="ARBA" id="ARBA00004141"/>
    </source>
</evidence>
<protein>
    <submittedName>
        <fullName evidence="7">Putative integral membrane protein, Colicin V production protein homolog</fullName>
    </submittedName>
</protein>
<name>D3UIP8_HELM1</name>
<dbReference type="PANTHER" id="PTHR37306:SF1">
    <property type="entry name" value="COLICIN V PRODUCTION PROTEIN"/>
    <property type="match status" value="1"/>
</dbReference>
<keyword evidence="8" id="KW-1185">Reference proteome</keyword>
<dbReference type="STRING" id="679897.HMU11180"/>
<evidence type="ECO:0000313" key="7">
    <source>
        <dbReference type="EMBL" id="CBG40373.1"/>
    </source>
</evidence>
<dbReference type="PANTHER" id="PTHR37306">
    <property type="entry name" value="COLICIN V PRODUCTION PROTEIN"/>
    <property type="match status" value="1"/>
</dbReference>
<feature type="transmembrane region" description="Helical" evidence="6">
    <location>
        <begin position="64"/>
        <end position="88"/>
    </location>
</feature>
<dbReference type="RefSeq" id="WP_013023442.1">
    <property type="nucleotide sequence ID" value="NC_013949.1"/>
</dbReference>
<dbReference type="GO" id="GO:0009403">
    <property type="term" value="P:toxin biosynthetic process"/>
    <property type="evidence" value="ECO:0007669"/>
    <property type="project" value="InterPro"/>
</dbReference>
<keyword evidence="2 6" id="KW-0812">Transmembrane</keyword>
<dbReference type="InterPro" id="IPR003825">
    <property type="entry name" value="Colicin-V_CvpA"/>
</dbReference>
<feature type="transmembrane region" description="Helical" evidence="6">
    <location>
        <begin position="31"/>
        <end position="52"/>
    </location>
</feature>
<reference evidence="7 8" key="1">
    <citation type="journal article" date="2010" name="BMC Genomics">
        <title>Comparative genomics and proteomics of Helicobacter mustelae, an ulcerogenic and carcinogenic gastric pathogen.</title>
        <authorList>
            <person name="O'Toole P.W."/>
            <person name="Snelling W.J."/>
            <person name="Canchaya C."/>
            <person name="Forde B.M."/>
            <person name="Hardie K.R."/>
            <person name="Josenhans C."/>
            <person name="Graham R.L.J."/>
            <person name="McMullan G."/>
            <person name="Parkhill J."/>
            <person name="Belda E."/>
            <person name="Bentley S.D."/>
        </authorList>
    </citation>
    <scope>NUCLEOTIDE SEQUENCE [LARGE SCALE GENOMIC DNA]</scope>
    <source>
        <strain evidence="8">ATCC 43772 / LMG 18044 / NCTC 12198 / 12198</strain>
    </source>
</reference>
<evidence type="ECO:0000256" key="6">
    <source>
        <dbReference type="SAM" id="Phobius"/>
    </source>
</evidence>
<dbReference type="KEGG" id="hms:HMU11180"/>
<proteinExistence type="predicted"/>
<dbReference type="HOGENOM" id="CLU_092720_1_1_7"/>
<keyword evidence="4 6" id="KW-0472">Membrane</keyword>
<feature type="transmembrane region" description="Helical" evidence="6">
    <location>
        <begin position="103"/>
        <end position="124"/>
    </location>
</feature>
<dbReference type="EMBL" id="FN555004">
    <property type="protein sequence ID" value="CBG40373.1"/>
    <property type="molecule type" value="Genomic_DNA"/>
</dbReference>
<organism evidence="7 8">
    <name type="scientific">Helicobacter mustelae (strain ATCC 43772 / CCUG 25715 / CIP 103759 / LMG 18044 / NCTC 12198 / R85-136P)</name>
    <name type="common">Campylobacter mustelae</name>
    <dbReference type="NCBI Taxonomy" id="679897"/>
    <lineage>
        <taxon>Bacteria</taxon>
        <taxon>Pseudomonadati</taxon>
        <taxon>Campylobacterota</taxon>
        <taxon>Epsilonproteobacteria</taxon>
        <taxon>Campylobacterales</taxon>
        <taxon>Helicobacteraceae</taxon>
        <taxon>Helicobacter</taxon>
    </lineage>
</organism>
<feature type="region of interest" description="Disordered" evidence="5">
    <location>
        <begin position="183"/>
        <end position="205"/>
    </location>
</feature>
<dbReference type="AlphaFoldDB" id="D3UIP8"/>
<sequence length="205" mass="23189">MNYIDIILLAIILIVSLKGIFDGFVHELSALIGIIVGIFFASRLASDMAVLFDTHVYHIKNPSIAIILGFVIVLAFFWVAFLLIGFIITKFVRYSGLGILDRILGYCFSCLKIFCILAFIIFALNQIKFIREIDFIKNLPQKSKVYAAMMDTANLIIKFDSPEKITQKLEQISPKLKDTLENTTEQMKSASDQIKESIQNSIKKP</sequence>
<dbReference type="Proteomes" id="UP000001522">
    <property type="component" value="Chromosome"/>
</dbReference>
<keyword evidence="3 6" id="KW-1133">Transmembrane helix</keyword>
<evidence type="ECO:0000256" key="2">
    <source>
        <dbReference type="ARBA" id="ARBA00022692"/>
    </source>
</evidence>
<feature type="transmembrane region" description="Helical" evidence="6">
    <location>
        <begin position="7"/>
        <end position="25"/>
    </location>
</feature>
<gene>
    <name evidence="7" type="ordered locus">HMU11180</name>
</gene>
<evidence type="ECO:0000256" key="4">
    <source>
        <dbReference type="ARBA" id="ARBA00023136"/>
    </source>
</evidence>